<evidence type="ECO:0000256" key="3">
    <source>
        <dbReference type="PIRSR" id="PIRSR000915-2"/>
    </source>
</evidence>
<evidence type="ECO:0000313" key="5">
    <source>
        <dbReference type="EMBL" id="MSS55992.1"/>
    </source>
</evidence>
<organism evidence="5 6">
    <name type="scientific">Holdemanella porci</name>
    <dbReference type="NCBI Taxonomy" id="2652276"/>
    <lineage>
        <taxon>Bacteria</taxon>
        <taxon>Bacillati</taxon>
        <taxon>Bacillota</taxon>
        <taxon>Erysipelotrichia</taxon>
        <taxon>Erysipelotrichales</taxon>
        <taxon>Erysipelotrichaceae</taxon>
        <taxon>Holdemanella</taxon>
    </lineage>
</organism>
<dbReference type="SFLD" id="SFLDS00003">
    <property type="entry name" value="Haloacid_Dehalogenase"/>
    <property type="match status" value="1"/>
</dbReference>
<evidence type="ECO:0000256" key="4">
    <source>
        <dbReference type="PIRSR" id="PIRSR000915-3"/>
    </source>
</evidence>
<dbReference type="GO" id="GO:0016791">
    <property type="term" value="F:phosphatase activity"/>
    <property type="evidence" value="ECO:0007669"/>
    <property type="project" value="TreeGrafter"/>
</dbReference>
<accession>A0A6N7VGG6</accession>
<comment type="caution">
    <text evidence="5">The sequence shown here is derived from an EMBL/GenBank/DDBJ whole genome shotgun (WGS) entry which is preliminary data.</text>
</comment>
<evidence type="ECO:0000256" key="1">
    <source>
        <dbReference type="PIRNR" id="PIRNR000915"/>
    </source>
</evidence>
<dbReference type="InterPro" id="IPR036412">
    <property type="entry name" value="HAD-like_sf"/>
</dbReference>
<keyword evidence="1 4" id="KW-0460">Magnesium</keyword>
<protein>
    <recommendedName>
        <fullName evidence="1">Acid sugar phosphatase</fullName>
        <ecNumber evidence="1">3.1.3.-</ecNumber>
    </recommendedName>
</protein>
<dbReference type="SUPFAM" id="SSF56784">
    <property type="entry name" value="HAD-like"/>
    <property type="match status" value="1"/>
</dbReference>
<dbReference type="Proteomes" id="UP000434241">
    <property type="component" value="Unassembled WGS sequence"/>
</dbReference>
<feature type="binding site" evidence="4">
    <location>
        <position position="10"/>
    </location>
    <ligand>
        <name>Mg(2+)</name>
        <dbReference type="ChEBI" id="CHEBI:18420"/>
    </ligand>
</feature>
<dbReference type="InterPro" id="IPR006357">
    <property type="entry name" value="HAD-SF_hydro_IIA"/>
</dbReference>
<dbReference type="EC" id="3.1.3.-" evidence="1"/>
<gene>
    <name evidence="5" type="ORF">FYJ55_03525</name>
</gene>
<name>A0A6N7VGG6_9FIRM</name>
<sequence length="257" mass="29252">MMKTLVFDLDGTMYRGTQIIESAHQFLDYCIQKDIPFIFLTNNSMRTPQENVKHMEEMGYTNIKPEMYYNSAMAASQYVKKHYEGNKAYYIGKQGMKDALNQEGFIIDDENPDFVFIGLDKDATYASYSKALSLILNGAKIIGTNNDRILAKPGGFEVGNGSVVDMFEYAANQKSPRIGKPNRAILDLCLEYFGLKEDEIILIGDNLETDIKLGYEQNIETVLVQTGVHNKEDIERLKIYPTHVVNTLMDLVDYNFD</sequence>
<dbReference type="InterPro" id="IPR023214">
    <property type="entry name" value="HAD_sf"/>
</dbReference>
<keyword evidence="1 4" id="KW-0479">Metal-binding</keyword>
<dbReference type="AlphaFoldDB" id="A0A6N7VGG6"/>
<comment type="similarity">
    <text evidence="1">Belongs to the HAD-like hydrolase superfamily. NagD family.</text>
</comment>
<dbReference type="EMBL" id="VUMR01000011">
    <property type="protein sequence ID" value="MSS55992.1"/>
    <property type="molecule type" value="Genomic_DNA"/>
</dbReference>
<keyword evidence="5" id="KW-0378">Hydrolase</keyword>
<evidence type="ECO:0000256" key="2">
    <source>
        <dbReference type="PIRSR" id="PIRSR000915-1"/>
    </source>
</evidence>
<dbReference type="Gene3D" id="3.40.50.1000">
    <property type="entry name" value="HAD superfamily/HAD-like"/>
    <property type="match status" value="2"/>
</dbReference>
<feature type="binding site" evidence="4">
    <location>
        <position position="8"/>
    </location>
    <ligand>
        <name>Mg(2+)</name>
        <dbReference type="ChEBI" id="CHEBI:18420"/>
    </ligand>
</feature>
<dbReference type="PANTHER" id="PTHR19288:SF46">
    <property type="entry name" value="HALOACID DEHALOGENASE-LIKE HYDROLASE DOMAIN-CONTAINING PROTEIN 2"/>
    <property type="match status" value="1"/>
</dbReference>
<comment type="cofactor">
    <cofactor evidence="4">
        <name>Mg(2+)</name>
        <dbReference type="ChEBI" id="CHEBI:18420"/>
    </cofactor>
    <text evidence="4">Divalent metal ions. Mg(2+) is the most effective.</text>
</comment>
<feature type="active site" description="Proton donor" evidence="2">
    <location>
        <position position="10"/>
    </location>
</feature>
<dbReference type="GO" id="GO:0046872">
    <property type="term" value="F:metal ion binding"/>
    <property type="evidence" value="ECO:0007669"/>
    <property type="project" value="UniProtKB-KW"/>
</dbReference>
<proteinExistence type="inferred from homology"/>
<dbReference type="GO" id="GO:0005737">
    <property type="term" value="C:cytoplasm"/>
    <property type="evidence" value="ECO:0007669"/>
    <property type="project" value="TreeGrafter"/>
</dbReference>
<dbReference type="PANTHER" id="PTHR19288">
    <property type="entry name" value="4-NITROPHENYLPHOSPHATASE-RELATED"/>
    <property type="match status" value="1"/>
</dbReference>
<feature type="active site" description="Nucleophile" evidence="2">
    <location>
        <position position="8"/>
    </location>
</feature>
<feature type="binding site" evidence="3">
    <location>
        <position position="180"/>
    </location>
    <ligand>
        <name>substrate</name>
    </ligand>
</feature>
<dbReference type="PIRSF" id="PIRSF000915">
    <property type="entry name" value="PGP-type_phosphatase"/>
    <property type="match status" value="1"/>
</dbReference>
<dbReference type="NCBIfam" id="TIGR01460">
    <property type="entry name" value="HAD-SF-IIA"/>
    <property type="match status" value="1"/>
</dbReference>
<feature type="binding site" evidence="4">
    <location>
        <position position="205"/>
    </location>
    <ligand>
        <name>Mg(2+)</name>
        <dbReference type="ChEBI" id="CHEBI:18420"/>
    </ligand>
</feature>
<evidence type="ECO:0000313" key="6">
    <source>
        <dbReference type="Proteomes" id="UP000434241"/>
    </source>
</evidence>
<keyword evidence="6" id="KW-1185">Reference proteome</keyword>
<reference evidence="5 6" key="1">
    <citation type="submission" date="2019-08" db="EMBL/GenBank/DDBJ databases">
        <title>In-depth cultivation of the pig gut microbiome towards novel bacterial diversity and tailored functional studies.</title>
        <authorList>
            <person name="Wylensek D."/>
            <person name="Hitch T.C.A."/>
            <person name="Clavel T."/>
        </authorList>
    </citation>
    <scope>NUCLEOTIDE SEQUENCE [LARGE SCALE GENOMIC DNA]</scope>
    <source>
        <strain evidence="5 6">LKV-472-APC-3</strain>
    </source>
</reference>
<dbReference type="Pfam" id="PF13344">
    <property type="entry name" value="Hydrolase_6"/>
    <property type="match status" value="1"/>
</dbReference>
<comment type="function">
    <text evidence="1">Catalyzes the dephosphorylation of 2-6 carbon acid sugars in vitro.</text>
</comment>
<dbReference type="SFLD" id="SFLDG01129">
    <property type="entry name" value="C1.5:_HAD__Beta-PGM__Phosphata"/>
    <property type="match status" value="1"/>
</dbReference>
<dbReference type="Pfam" id="PF13242">
    <property type="entry name" value="Hydrolase_like"/>
    <property type="match status" value="1"/>
</dbReference>